<keyword evidence="2" id="KW-1185">Reference proteome</keyword>
<comment type="caution">
    <text evidence="1">The sequence shown here is derived from an EMBL/GenBank/DDBJ whole genome shotgun (WGS) entry which is preliminary data.</text>
</comment>
<dbReference type="Proteomes" id="UP001174909">
    <property type="component" value="Unassembled WGS sequence"/>
</dbReference>
<dbReference type="InterPro" id="IPR011029">
    <property type="entry name" value="DEATH-like_dom_sf"/>
</dbReference>
<dbReference type="Gene3D" id="1.10.533.10">
    <property type="entry name" value="Death Domain, Fas"/>
    <property type="match status" value="1"/>
</dbReference>
<proteinExistence type="predicted"/>
<evidence type="ECO:0008006" key="3">
    <source>
        <dbReference type="Google" id="ProtNLM"/>
    </source>
</evidence>
<dbReference type="EMBL" id="CASHTH010004404">
    <property type="protein sequence ID" value="CAI8056911.1"/>
    <property type="molecule type" value="Genomic_DNA"/>
</dbReference>
<evidence type="ECO:0000313" key="2">
    <source>
        <dbReference type="Proteomes" id="UP001174909"/>
    </source>
</evidence>
<sequence length="189" mass="21363">MEGRARRVLLVNLAKIKESKFDPVWLAEELFAAGIVGEEERVAAKDETVSKEHRWDELLDLVMGNGGESVFQTFVNILSSKRHMHWLAMDLKEPGAATQTIIPAGDSLDVLDKRLNKDDAVNIVRQLLDVQNKAITLGRLLKLPRAIIEVTPQLTGDPQAPIFYMIDEFLKQVDPRPTWRLILNASEIR</sequence>
<dbReference type="AlphaFoldDB" id="A0AA35U0B6"/>
<gene>
    <name evidence="1" type="ORF">GBAR_LOCUS31001</name>
</gene>
<accession>A0AA35U0B6</accession>
<protein>
    <recommendedName>
        <fullName evidence="3">CARD domain-containing protein</fullName>
    </recommendedName>
</protein>
<evidence type="ECO:0000313" key="1">
    <source>
        <dbReference type="EMBL" id="CAI8056911.1"/>
    </source>
</evidence>
<organism evidence="1 2">
    <name type="scientific">Geodia barretti</name>
    <name type="common">Barrett's horny sponge</name>
    <dbReference type="NCBI Taxonomy" id="519541"/>
    <lineage>
        <taxon>Eukaryota</taxon>
        <taxon>Metazoa</taxon>
        <taxon>Porifera</taxon>
        <taxon>Demospongiae</taxon>
        <taxon>Heteroscleromorpha</taxon>
        <taxon>Tetractinellida</taxon>
        <taxon>Astrophorina</taxon>
        <taxon>Geodiidae</taxon>
        <taxon>Geodia</taxon>
    </lineage>
</organism>
<reference evidence="1" key="1">
    <citation type="submission" date="2023-03" db="EMBL/GenBank/DDBJ databases">
        <authorList>
            <person name="Steffen K."/>
            <person name="Cardenas P."/>
        </authorList>
    </citation>
    <scope>NUCLEOTIDE SEQUENCE</scope>
</reference>
<name>A0AA35U0B6_GEOBA</name>